<evidence type="ECO:0000313" key="5">
    <source>
        <dbReference type="EMBL" id="KCZ96894.1"/>
    </source>
</evidence>
<feature type="chain" id="PRO_5001614887" evidence="2">
    <location>
        <begin position="27"/>
        <end position="226"/>
    </location>
</feature>
<evidence type="ECO:0000256" key="1">
    <source>
        <dbReference type="ARBA" id="ARBA00022729"/>
    </source>
</evidence>
<comment type="caution">
    <text evidence="5">The sequence shown here is derived from an EMBL/GenBank/DDBJ whole genome shotgun (WGS) entry which is preliminary data.</text>
</comment>
<protein>
    <submittedName>
        <fullName evidence="5">Polysaccharide export protein</fullName>
    </submittedName>
</protein>
<keyword evidence="1 2" id="KW-0732">Signal</keyword>
<dbReference type="EMBL" id="ARYM01000030">
    <property type="protein sequence ID" value="KCZ96894.1"/>
    <property type="molecule type" value="Genomic_DNA"/>
</dbReference>
<organism evidence="5 6">
    <name type="scientific">Hyphomonas polymorpha PS728</name>
    <dbReference type="NCBI Taxonomy" id="1280954"/>
    <lineage>
        <taxon>Bacteria</taxon>
        <taxon>Pseudomonadati</taxon>
        <taxon>Pseudomonadota</taxon>
        <taxon>Alphaproteobacteria</taxon>
        <taxon>Hyphomonadales</taxon>
        <taxon>Hyphomonadaceae</taxon>
        <taxon>Hyphomonas</taxon>
    </lineage>
</organism>
<gene>
    <name evidence="5" type="ORF">HPO_17519</name>
</gene>
<dbReference type="eggNOG" id="COG1596">
    <property type="taxonomic scope" value="Bacteria"/>
</dbReference>
<dbReference type="AlphaFoldDB" id="A0A062V4P7"/>
<dbReference type="InterPro" id="IPR003715">
    <property type="entry name" value="Poly_export_N"/>
</dbReference>
<dbReference type="PANTHER" id="PTHR33619:SF3">
    <property type="entry name" value="POLYSACCHARIDE EXPORT PROTEIN GFCE-RELATED"/>
    <property type="match status" value="1"/>
</dbReference>
<dbReference type="RefSeq" id="WP_035601796.1">
    <property type="nucleotide sequence ID" value="NZ_ARYM01000030.1"/>
</dbReference>
<reference evidence="5 6" key="1">
    <citation type="journal article" date="2014" name="Antonie Van Leeuwenhoek">
        <title>Hyphomonas beringensis sp. nov. and Hyphomonas chukchiensis sp. nov., isolated from surface seawater of the Bering Sea and Chukchi Sea.</title>
        <authorList>
            <person name="Li C."/>
            <person name="Lai Q."/>
            <person name="Li G."/>
            <person name="Dong C."/>
            <person name="Wang J."/>
            <person name="Liao Y."/>
            <person name="Shao Z."/>
        </authorList>
    </citation>
    <scope>NUCLEOTIDE SEQUENCE [LARGE SCALE GENOMIC DNA]</scope>
    <source>
        <strain evidence="5 6">PS728</strain>
    </source>
</reference>
<dbReference type="GO" id="GO:0015159">
    <property type="term" value="F:polysaccharide transmembrane transporter activity"/>
    <property type="evidence" value="ECO:0007669"/>
    <property type="project" value="InterPro"/>
</dbReference>
<evidence type="ECO:0000256" key="2">
    <source>
        <dbReference type="SAM" id="SignalP"/>
    </source>
</evidence>
<accession>A0A062V4P7</accession>
<dbReference type="OrthoDB" id="197007at2"/>
<feature type="domain" description="Polysaccharide export protein N-terminal" evidence="3">
    <location>
        <begin position="42"/>
        <end position="115"/>
    </location>
</feature>
<feature type="signal peptide" evidence="2">
    <location>
        <begin position="1"/>
        <end position="26"/>
    </location>
</feature>
<dbReference type="Pfam" id="PF02563">
    <property type="entry name" value="Poly_export"/>
    <property type="match status" value="1"/>
</dbReference>
<dbReference type="InterPro" id="IPR049712">
    <property type="entry name" value="Poly_export"/>
</dbReference>
<evidence type="ECO:0000259" key="4">
    <source>
        <dbReference type="Pfam" id="PF10531"/>
    </source>
</evidence>
<feature type="domain" description="Soluble ligand binding" evidence="4">
    <location>
        <begin position="123"/>
        <end position="173"/>
    </location>
</feature>
<dbReference type="PROSITE" id="PS51257">
    <property type="entry name" value="PROKAR_LIPOPROTEIN"/>
    <property type="match status" value="1"/>
</dbReference>
<dbReference type="STRING" id="1280954.HPO_17519"/>
<proteinExistence type="predicted"/>
<dbReference type="Proteomes" id="UP000027100">
    <property type="component" value="Unassembled WGS sequence"/>
</dbReference>
<dbReference type="PATRIC" id="fig|1280954.3.peg.3532"/>
<dbReference type="InterPro" id="IPR019554">
    <property type="entry name" value="Soluble_ligand-bd"/>
</dbReference>
<dbReference type="PANTHER" id="PTHR33619">
    <property type="entry name" value="POLYSACCHARIDE EXPORT PROTEIN GFCE-RELATED"/>
    <property type="match status" value="1"/>
</dbReference>
<evidence type="ECO:0000259" key="3">
    <source>
        <dbReference type="Pfam" id="PF02563"/>
    </source>
</evidence>
<dbReference type="Gene3D" id="3.10.560.10">
    <property type="entry name" value="Outer membrane lipoprotein wza domain like"/>
    <property type="match status" value="1"/>
</dbReference>
<evidence type="ECO:0000313" key="6">
    <source>
        <dbReference type="Proteomes" id="UP000027100"/>
    </source>
</evidence>
<dbReference type="Pfam" id="PF10531">
    <property type="entry name" value="SLBB"/>
    <property type="match status" value="1"/>
</dbReference>
<keyword evidence="6" id="KW-1185">Reference proteome</keyword>
<sequence length="226" mass="24739">MARMFWISILFLLAITACSSSNGLNATQTNLPPPDTTYTARTAEFRAGPFDEVQIRVRDMSDLNGTYYLNLDGRTKLPMLGDMDFAGKTSFEIATLIEERLSATYLQSPDVVVSLKPAFIEQVTVEGAIRKPGTYDAKPGLTLLETIALSGGASETANQRRAIIVRTIDGQRQMAAFDLIAIREGSAADPLIYGNDLIIVDGSRVRSVFLDIVRTSPIIAVFRPLF</sequence>
<name>A0A062V4P7_9PROT</name>